<keyword evidence="3" id="KW-1185">Reference proteome</keyword>
<evidence type="ECO:0000313" key="3">
    <source>
        <dbReference type="Proteomes" id="UP001595625"/>
    </source>
</evidence>
<gene>
    <name evidence="2" type="ORF">ACFOEJ_16055</name>
</gene>
<keyword evidence="1" id="KW-0812">Transmembrane</keyword>
<dbReference type="EMBL" id="JBHRUJ010000019">
    <property type="protein sequence ID" value="MFC3212601.1"/>
    <property type="molecule type" value="Genomic_DNA"/>
</dbReference>
<comment type="caution">
    <text evidence="2">The sequence shown here is derived from an EMBL/GenBank/DDBJ whole genome shotgun (WGS) entry which is preliminary data.</text>
</comment>
<dbReference type="RefSeq" id="WP_117312011.1">
    <property type="nucleotide sequence ID" value="NZ_JBHRUJ010000019.1"/>
</dbReference>
<evidence type="ECO:0000313" key="2">
    <source>
        <dbReference type="EMBL" id="MFC3212601.1"/>
    </source>
</evidence>
<name>A0ABV7KTQ0_PLAOK</name>
<dbReference type="Proteomes" id="UP001595625">
    <property type="component" value="Unassembled WGS sequence"/>
</dbReference>
<evidence type="ECO:0000256" key="1">
    <source>
        <dbReference type="SAM" id="Phobius"/>
    </source>
</evidence>
<proteinExistence type="predicted"/>
<keyword evidence="1" id="KW-1133">Transmembrane helix</keyword>
<accession>A0ABV7KTQ0</accession>
<feature type="transmembrane region" description="Helical" evidence="1">
    <location>
        <begin position="59"/>
        <end position="78"/>
    </location>
</feature>
<feature type="transmembrane region" description="Helical" evidence="1">
    <location>
        <begin position="30"/>
        <end position="47"/>
    </location>
</feature>
<feature type="transmembrane region" description="Helical" evidence="1">
    <location>
        <begin position="108"/>
        <end position="129"/>
    </location>
</feature>
<keyword evidence="1" id="KW-0472">Membrane</keyword>
<organism evidence="2 3">
    <name type="scientific">Planomicrobium okeanokoites</name>
    <name type="common">Planococcus okeanokoites</name>
    <name type="synonym">Flavobacterium okeanokoites</name>
    <dbReference type="NCBI Taxonomy" id="244"/>
    <lineage>
        <taxon>Bacteria</taxon>
        <taxon>Bacillati</taxon>
        <taxon>Bacillota</taxon>
        <taxon>Bacilli</taxon>
        <taxon>Bacillales</taxon>
        <taxon>Caryophanaceae</taxon>
        <taxon>Planomicrobium</taxon>
    </lineage>
</organism>
<protein>
    <submittedName>
        <fullName evidence="2">Uncharacterized protein</fullName>
    </submittedName>
</protein>
<reference evidence="3" key="1">
    <citation type="journal article" date="2019" name="Int. J. Syst. Evol. Microbiol.">
        <title>The Global Catalogue of Microorganisms (GCM) 10K type strain sequencing project: providing services to taxonomists for standard genome sequencing and annotation.</title>
        <authorList>
            <consortium name="The Broad Institute Genomics Platform"/>
            <consortium name="The Broad Institute Genome Sequencing Center for Infectious Disease"/>
            <person name="Wu L."/>
            <person name="Ma J."/>
        </authorList>
    </citation>
    <scope>NUCLEOTIDE SEQUENCE [LARGE SCALE GENOMIC DNA]</scope>
    <source>
        <strain evidence="3">CCM 320</strain>
    </source>
</reference>
<sequence>MKKILAALTIAAVLTSLILNRSMYVEQFEIPIIVIGTALLALMLKFPEDRKEKMLAHGMRVFAAFVIGWILSTLDLLLDHLFYYQPTGFEDGAYLTLAFKYEEFADSFFLLAVTCMAATSVFILVQLLFKALKSSRNPVFK</sequence>